<dbReference type="EMBL" id="HBHX01008507">
    <property type="protein sequence ID" value="CAE0104046.1"/>
    <property type="molecule type" value="Transcribed_RNA"/>
</dbReference>
<organism evidence="3">
    <name type="scientific">Haptolina ericina</name>
    <dbReference type="NCBI Taxonomy" id="156174"/>
    <lineage>
        <taxon>Eukaryota</taxon>
        <taxon>Haptista</taxon>
        <taxon>Haptophyta</taxon>
        <taxon>Prymnesiophyceae</taxon>
        <taxon>Prymnesiales</taxon>
        <taxon>Prymnesiaceae</taxon>
        <taxon>Haptolina</taxon>
    </lineage>
</organism>
<name>A0A7S3AGJ4_9EUKA</name>
<sequence>MLTDQYGKVSPALQFMHLLAYVDTLWFGEGYDYNESPEYWLVEVSGLPFGLMGDMMREGNAWRGMVYGMSSRFRGADPSPIWDLWDVFGIENATMIGYWQPDPPTALTGEGCGEVRATTYVRYGRSALIAIASWEHEPVSCRLAFDYTSLGIRPSLAKLRAPHLRGGHVGQAAADFALEGPNYAPTLHVPSGRGWLLMLEGGAGEMVEAEHDQPGGREGREGRGGRGPLGVPGEAAHAAAARRQACRARGGAHCQ</sequence>
<protein>
    <recommendedName>
        <fullName evidence="2">Glycoside hydrolase 123-like N-terminal domain-containing protein</fullName>
    </recommendedName>
</protein>
<dbReference type="AlphaFoldDB" id="A0A7S3AGJ4"/>
<gene>
    <name evidence="3" type="ORF">HERI1096_LOCUS4704</name>
</gene>
<dbReference type="Pfam" id="PF19543">
    <property type="entry name" value="GH123_N"/>
    <property type="match status" value="1"/>
</dbReference>
<feature type="domain" description="Glycoside hydrolase 123-like N-terminal" evidence="2">
    <location>
        <begin position="5"/>
        <end position="200"/>
    </location>
</feature>
<evidence type="ECO:0000259" key="2">
    <source>
        <dbReference type="Pfam" id="PF19543"/>
    </source>
</evidence>
<accession>A0A7S3AGJ4</accession>
<evidence type="ECO:0000313" key="3">
    <source>
        <dbReference type="EMBL" id="CAE0104046.1"/>
    </source>
</evidence>
<evidence type="ECO:0000256" key="1">
    <source>
        <dbReference type="SAM" id="MobiDB-lite"/>
    </source>
</evidence>
<dbReference type="InterPro" id="IPR045711">
    <property type="entry name" value="GH123-like_N"/>
</dbReference>
<reference evidence="3" key="1">
    <citation type="submission" date="2021-01" db="EMBL/GenBank/DDBJ databases">
        <authorList>
            <person name="Corre E."/>
            <person name="Pelletier E."/>
            <person name="Niang G."/>
            <person name="Scheremetjew M."/>
            <person name="Finn R."/>
            <person name="Kale V."/>
            <person name="Holt S."/>
            <person name="Cochrane G."/>
            <person name="Meng A."/>
            <person name="Brown T."/>
            <person name="Cohen L."/>
        </authorList>
    </citation>
    <scope>NUCLEOTIDE SEQUENCE</scope>
    <source>
        <strain evidence="3">CCMP281</strain>
    </source>
</reference>
<feature type="region of interest" description="Disordered" evidence="1">
    <location>
        <begin position="209"/>
        <end position="236"/>
    </location>
</feature>
<proteinExistence type="predicted"/>
<feature type="compositionally biased region" description="Basic and acidic residues" evidence="1">
    <location>
        <begin position="209"/>
        <end position="224"/>
    </location>
</feature>